<protein>
    <submittedName>
        <fullName evidence="2">Uncharacterized protein</fullName>
    </submittedName>
</protein>
<dbReference type="GeneID" id="28819590"/>
<gene>
    <name evidence="2" type="ORF">LY89DRAFT_595519</name>
</gene>
<keyword evidence="3" id="KW-1185">Reference proteome</keyword>
<dbReference type="OrthoDB" id="3363286at2759"/>
<organism evidence="2 3">
    <name type="scientific">Mollisia scopiformis</name>
    <name type="common">Conifer needle endophyte fungus</name>
    <name type="synonym">Phialocephala scopiformis</name>
    <dbReference type="NCBI Taxonomy" id="149040"/>
    <lineage>
        <taxon>Eukaryota</taxon>
        <taxon>Fungi</taxon>
        <taxon>Dikarya</taxon>
        <taxon>Ascomycota</taxon>
        <taxon>Pezizomycotina</taxon>
        <taxon>Leotiomycetes</taxon>
        <taxon>Helotiales</taxon>
        <taxon>Mollisiaceae</taxon>
        <taxon>Mollisia</taxon>
    </lineage>
</organism>
<evidence type="ECO:0000313" key="3">
    <source>
        <dbReference type="Proteomes" id="UP000070700"/>
    </source>
</evidence>
<evidence type="ECO:0000313" key="2">
    <source>
        <dbReference type="EMBL" id="KUJ10985.1"/>
    </source>
</evidence>
<feature type="region of interest" description="Disordered" evidence="1">
    <location>
        <begin position="1"/>
        <end position="22"/>
    </location>
</feature>
<dbReference type="InParanoid" id="A0A194WSP8"/>
<dbReference type="EMBL" id="KQ947428">
    <property type="protein sequence ID" value="KUJ10985.1"/>
    <property type="molecule type" value="Genomic_DNA"/>
</dbReference>
<dbReference type="AlphaFoldDB" id="A0A194WSP8"/>
<sequence>MDPTFQQAKAKRRIPKQPPSGVLTPFQQDLAKNPYALALSTPMRRCRLTDVNVPKYFLQDYKILSHPITGVPYFLPASLSRKHTKEKTEERPKMIEGITSYTLNYRKALSSMQNPTGGYFTSRSGSNKRAHHRLVPQGLRDVKPAMKMVMASRWRPDMEDFVLELMRRRCVEHLVDLASLKRGYLVGCADWEDAASKPSVAAFLWTGGIGDEPINPPTDFATLDLGMEGGLKGGEKKKRRKVPVYNLRNIIGEEKLIELRNVGSGIFGRDVVALKHKKMTVELQMQLWKLQGYMADYEKLLQTWDGGEDLGDEVFEEHLGNDDEKDEHEEDW</sequence>
<dbReference type="KEGG" id="psco:LY89DRAFT_595519"/>
<reference evidence="2 3" key="1">
    <citation type="submission" date="2015-10" db="EMBL/GenBank/DDBJ databases">
        <title>Full genome of DAOMC 229536 Phialocephala scopiformis, a fungal endophyte of spruce producing the potent anti-insectan compound rugulosin.</title>
        <authorList>
            <consortium name="DOE Joint Genome Institute"/>
            <person name="Walker A.K."/>
            <person name="Frasz S.L."/>
            <person name="Seifert K.A."/>
            <person name="Miller J.D."/>
            <person name="Mondo S.J."/>
            <person name="Labutti K."/>
            <person name="Lipzen A."/>
            <person name="Dockter R."/>
            <person name="Kennedy M."/>
            <person name="Grigoriev I.V."/>
            <person name="Spatafora J.W."/>
        </authorList>
    </citation>
    <scope>NUCLEOTIDE SEQUENCE [LARGE SCALE GENOMIC DNA]</scope>
    <source>
        <strain evidence="2 3">CBS 120377</strain>
    </source>
</reference>
<evidence type="ECO:0000256" key="1">
    <source>
        <dbReference type="SAM" id="MobiDB-lite"/>
    </source>
</evidence>
<proteinExistence type="predicted"/>
<dbReference type="RefSeq" id="XP_018065340.1">
    <property type="nucleotide sequence ID" value="XM_018209864.1"/>
</dbReference>
<dbReference type="Proteomes" id="UP000070700">
    <property type="component" value="Unassembled WGS sequence"/>
</dbReference>
<name>A0A194WSP8_MOLSC</name>
<accession>A0A194WSP8</accession>